<dbReference type="InterPro" id="IPR047584">
    <property type="entry name" value="CyaY"/>
</dbReference>
<name>A0A1Q9H0A7_9GAMM</name>
<dbReference type="InterPro" id="IPR036524">
    <property type="entry name" value="Frataxin/CyaY_sf"/>
</dbReference>
<dbReference type="STRING" id="1903952.BIT28_05615"/>
<dbReference type="GO" id="GO:0016226">
    <property type="term" value="P:iron-sulfur cluster assembly"/>
    <property type="evidence" value="ECO:0007669"/>
    <property type="project" value="UniProtKB-UniRule"/>
</dbReference>
<dbReference type="Proteomes" id="UP000186905">
    <property type="component" value="Unassembled WGS sequence"/>
</dbReference>
<dbReference type="GO" id="GO:0008199">
    <property type="term" value="F:ferric iron binding"/>
    <property type="evidence" value="ECO:0007669"/>
    <property type="project" value="InterPro"/>
</dbReference>
<dbReference type="GO" id="GO:0005829">
    <property type="term" value="C:cytosol"/>
    <property type="evidence" value="ECO:0007669"/>
    <property type="project" value="TreeGrafter"/>
</dbReference>
<protein>
    <recommendedName>
        <fullName evidence="4">Iron-sulfur cluster assembly protein CyaY</fullName>
    </recommendedName>
</protein>
<keyword evidence="3 4" id="KW-0408">Iron</keyword>
<dbReference type="PANTHER" id="PTHR16821:SF2">
    <property type="entry name" value="FRATAXIN, MITOCHONDRIAL"/>
    <property type="match status" value="1"/>
</dbReference>
<evidence type="ECO:0000256" key="4">
    <source>
        <dbReference type="HAMAP-Rule" id="MF_00142"/>
    </source>
</evidence>
<dbReference type="RefSeq" id="WP_075762146.1">
    <property type="nucleotide sequence ID" value="NZ_MJIL01000045.1"/>
</dbReference>
<evidence type="ECO:0000313" key="5">
    <source>
        <dbReference type="EMBL" id="OLQ81049.1"/>
    </source>
</evidence>
<sequence length="104" mass="11897">MNDTEFHKLADEVLMSIEEGIDESGADIEYETTGNVLTLEFENRSQIVINRQEPLHEIWLASKSGGYHFKYKDGLWHCTRSGAELISLVKQECSLHAEEPVDWS</sequence>
<dbReference type="GO" id="GO:0008198">
    <property type="term" value="F:ferrous iron binding"/>
    <property type="evidence" value="ECO:0007669"/>
    <property type="project" value="TreeGrafter"/>
</dbReference>
<dbReference type="NCBIfam" id="TIGR03421">
    <property type="entry name" value="FeS_CyaY"/>
    <property type="match status" value="1"/>
</dbReference>
<dbReference type="PANTHER" id="PTHR16821">
    <property type="entry name" value="FRATAXIN"/>
    <property type="match status" value="1"/>
</dbReference>
<comment type="function">
    <text evidence="4">Involved in iron-sulfur (Fe-S) cluster assembly. May act as a regulator of Fe-S biogenesis.</text>
</comment>
<dbReference type="AlphaFoldDB" id="A0A1Q9H0A7"/>
<dbReference type="EMBL" id="MJIL01000045">
    <property type="protein sequence ID" value="OLQ81049.1"/>
    <property type="molecule type" value="Genomic_DNA"/>
</dbReference>
<dbReference type="HAMAP" id="MF_00142">
    <property type="entry name" value="CyaY"/>
    <property type="match status" value="1"/>
</dbReference>
<reference evidence="5 6" key="1">
    <citation type="submission" date="2016-09" db="EMBL/GenBank/DDBJ databases">
        <title>Photobacterium proteolyticum sp. nov. a protease producing bacterium isolated from ocean sediments of Laizhou Bay.</title>
        <authorList>
            <person name="Li Y."/>
        </authorList>
    </citation>
    <scope>NUCLEOTIDE SEQUENCE [LARGE SCALE GENOMIC DNA]</scope>
    <source>
        <strain evidence="5 6">13-12</strain>
    </source>
</reference>
<organism evidence="5 6">
    <name type="scientific">Photobacterium proteolyticum</name>
    <dbReference type="NCBI Taxonomy" id="1903952"/>
    <lineage>
        <taxon>Bacteria</taxon>
        <taxon>Pseudomonadati</taxon>
        <taxon>Pseudomonadota</taxon>
        <taxon>Gammaproteobacteria</taxon>
        <taxon>Vibrionales</taxon>
        <taxon>Vibrionaceae</taxon>
        <taxon>Photobacterium</taxon>
    </lineage>
</organism>
<keyword evidence="2 4" id="KW-0479">Metal-binding</keyword>
<evidence type="ECO:0000313" key="6">
    <source>
        <dbReference type="Proteomes" id="UP000186905"/>
    </source>
</evidence>
<dbReference type="Pfam" id="PF01491">
    <property type="entry name" value="Frataxin_Cyay"/>
    <property type="match status" value="1"/>
</dbReference>
<dbReference type="CDD" id="cd00503">
    <property type="entry name" value="Frataxin"/>
    <property type="match status" value="1"/>
</dbReference>
<evidence type="ECO:0000256" key="1">
    <source>
        <dbReference type="ARBA" id="ARBA00008183"/>
    </source>
</evidence>
<dbReference type="InterPro" id="IPR002908">
    <property type="entry name" value="Frataxin/CyaY"/>
</dbReference>
<dbReference type="PROSITE" id="PS50810">
    <property type="entry name" value="FRATAXIN_2"/>
    <property type="match status" value="1"/>
</dbReference>
<comment type="caution">
    <text evidence="5">The sequence shown here is derived from an EMBL/GenBank/DDBJ whole genome shotgun (WGS) entry which is preliminary data.</text>
</comment>
<dbReference type="SUPFAM" id="SSF55387">
    <property type="entry name" value="Frataxin/Nqo15-like"/>
    <property type="match status" value="1"/>
</dbReference>
<comment type="similarity">
    <text evidence="1 4">Belongs to the frataxin family.</text>
</comment>
<gene>
    <name evidence="4" type="primary">cyaY</name>
    <name evidence="5" type="ORF">BIT28_05615</name>
</gene>
<keyword evidence="6" id="KW-1185">Reference proteome</keyword>
<evidence type="ECO:0000256" key="3">
    <source>
        <dbReference type="ARBA" id="ARBA00023004"/>
    </source>
</evidence>
<dbReference type="PROSITE" id="PS01344">
    <property type="entry name" value="FRATAXIN_1"/>
    <property type="match status" value="1"/>
</dbReference>
<accession>A0A1Q9H0A7</accession>
<dbReference type="OrthoDB" id="285675at2"/>
<dbReference type="SMART" id="SM01219">
    <property type="entry name" value="Frataxin_Cyay"/>
    <property type="match status" value="1"/>
</dbReference>
<proteinExistence type="inferred from homology"/>
<dbReference type="InterPro" id="IPR020895">
    <property type="entry name" value="Frataxin_CS"/>
</dbReference>
<dbReference type="Gene3D" id="3.30.920.10">
    <property type="entry name" value="Frataxin/CyaY"/>
    <property type="match status" value="1"/>
</dbReference>
<evidence type="ECO:0000256" key="2">
    <source>
        <dbReference type="ARBA" id="ARBA00022723"/>
    </source>
</evidence>